<gene>
    <name evidence="1" type="ORF">AHMF7605_20855</name>
</gene>
<evidence type="ECO:0000313" key="1">
    <source>
        <dbReference type="EMBL" id="PSR55775.1"/>
    </source>
</evidence>
<dbReference type="EMBL" id="PYFT01000001">
    <property type="protein sequence ID" value="PSR55775.1"/>
    <property type="molecule type" value="Genomic_DNA"/>
</dbReference>
<dbReference type="AlphaFoldDB" id="A0A2T2YJY1"/>
<reference evidence="1 2" key="1">
    <citation type="submission" date="2018-03" db="EMBL/GenBank/DDBJ databases">
        <title>Adhaeribacter sp. HMF7605 Genome sequencing and assembly.</title>
        <authorList>
            <person name="Kang H."/>
            <person name="Kang J."/>
            <person name="Cha I."/>
            <person name="Kim H."/>
            <person name="Joh K."/>
        </authorList>
    </citation>
    <scope>NUCLEOTIDE SEQUENCE [LARGE SCALE GENOMIC DNA]</scope>
    <source>
        <strain evidence="1 2">HMF7605</strain>
    </source>
</reference>
<evidence type="ECO:0000313" key="2">
    <source>
        <dbReference type="Proteomes" id="UP000240357"/>
    </source>
</evidence>
<dbReference type="RefSeq" id="WP_106931957.1">
    <property type="nucleotide sequence ID" value="NZ_PYFT01000001.1"/>
</dbReference>
<accession>A0A2T2YJY1</accession>
<protein>
    <submittedName>
        <fullName evidence="1">Uncharacterized protein</fullName>
    </submittedName>
</protein>
<sequence length="157" mass="18316">MAITISLLALLATFYQLYLQRVHNEKSLKTLVQIDLLDRDKLIFVHIQNNGVGPLIIDKLTFFKNNQRYSSIEDCLDLNPKLYQHIAITEAVKKVILPGNYLEVFSTRLAEKADDKEVEDVREQLSVLRLKVEGRDIYNNKVTAERDLHWFLRHHVS</sequence>
<comment type="caution">
    <text evidence="1">The sequence shown here is derived from an EMBL/GenBank/DDBJ whole genome shotgun (WGS) entry which is preliminary data.</text>
</comment>
<name>A0A2T2YJY1_9BACT</name>
<organism evidence="1 2">
    <name type="scientific">Adhaeribacter arboris</name>
    <dbReference type="NCBI Taxonomy" id="2072846"/>
    <lineage>
        <taxon>Bacteria</taxon>
        <taxon>Pseudomonadati</taxon>
        <taxon>Bacteroidota</taxon>
        <taxon>Cytophagia</taxon>
        <taxon>Cytophagales</taxon>
        <taxon>Hymenobacteraceae</taxon>
        <taxon>Adhaeribacter</taxon>
    </lineage>
</organism>
<proteinExistence type="predicted"/>
<keyword evidence="2" id="KW-1185">Reference proteome</keyword>
<dbReference type="OrthoDB" id="793060at2"/>
<dbReference type="Proteomes" id="UP000240357">
    <property type="component" value="Unassembled WGS sequence"/>
</dbReference>